<dbReference type="EMBL" id="JAFREP010000026">
    <property type="protein sequence ID" value="MBO1321628.1"/>
    <property type="molecule type" value="Genomic_DNA"/>
</dbReference>
<protein>
    <recommendedName>
        <fullName evidence="1">DUF8198 domain-containing protein</fullName>
    </recommendedName>
</protein>
<dbReference type="NCBIfam" id="NF047641">
    <property type="entry name" value="FFLEE_fam"/>
    <property type="match status" value="1"/>
</dbReference>
<evidence type="ECO:0000313" key="2">
    <source>
        <dbReference type="EMBL" id="MBO1321628.1"/>
    </source>
</evidence>
<sequence length="206" mass="24317">MSDPEFNERHMALKALQSRRLHETYRDFSEQRMYRTTCDYFFGEVYNTDDTEARDEAFRRFTDHISKVLGGDIVRCLKRMIRLQTLTLQLDKACTHALLELDAPVDFDMALYERAYREMGRFSEREEQIALTLECLTLAHKIFRRFGIGAGLFALHEFQRVRGDDLITGFLWRGYQAIHKLRRIDPLALAVREREEARLARIFADG</sequence>
<keyword evidence="3" id="KW-1185">Reference proteome</keyword>
<accession>A0A8J7U6N6</accession>
<dbReference type="InterPro" id="IPR058511">
    <property type="entry name" value="DUF8198"/>
</dbReference>
<dbReference type="AlphaFoldDB" id="A0A8J7U6N6"/>
<gene>
    <name evidence="2" type="ORF">J3U88_24330</name>
</gene>
<proteinExistence type="predicted"/>
<dbReference type="Pfam" id="PF26621">
    <property type="entry name" value="DUF8198"/>
    <property type="match status" value="1"/>
</dbReference>
<organism evidence="2 3">
    <name type="scientific">Acanthopleuribacter pedis</name>
    <dbReference type="NCBI Taxonomy" id="442870"/>
    <lineage>
        <taxon>Bacteria</taxon>
        <taxon>Pseudomonadati</taxon>
        <taxon>Acidobacteriota</taxon>
        <taxon>Holophagae</taxon>
        <taxon>Acanthopleuribacterales</taxon>
        <taxon>Acanthopleuribacteraceae</taxon>
        <taxon>Acanthopleuribacter</taxon>
    </lineage>
</organism>
<dbReference type="RefSeq" id="WP_207861601.1">
    <property type="nucleotide sequence ID" value="NZ_JAFREP010000026.1"/>
</dbReference>
<name>A0A8J7U6N6_9BACT</name>
<dbReference type="InterPro" id="IPR058063">
    <property type="entry name" value="FFLEE_fam"/>
</dbReference>
<evidence type="ECO:0000259" key="1">
    <source>
        <dbReference type="Pfam" id="PF26621"/>
    </source>
</evidence>
<dbReference type="Proteomes" id="UP000664417">
    <property type="component" value="Unassembled WGS sequence"/>
</dbReference>
<evidence type="ECO:0000313" key="3">
    <source>
        <dbReference type="Proteomes" id="UP000664417"/>
    </source>
</evidence>
<comment type="caution">
    <text evidence="2">The sequence shown here is derived from an EMBL/GenBank/DDBJ whole genome shotgun (WGS) entry which is preliminary data.</text>
</comment>
<feature type="domain" description="DUF8198" evidence="1">
    <location>
        <begin position="3"/>
        <end position="204"/>
    </location>
</feature>
<reference evidence="2" key="1">
    <citation type="submission" date="2021-03" db="EMBL/GenBank/DDBJ databases">
        <authorList>
            <person name="Wang G."/>
        </authorList>
    </citation>
    <scope>NUCLEOTIDE SEQUENCE</scope>
    <source>
        <strain evidence="2">KCTC 12899</strain>
    </source>
</reference>